<evidence type="ECO:0000313" key="2">
    <source>
        <dbReference type="EMBL" id="PJA46904.1"/>
    </source>
</evidence>
<reference evidence="3" key="1">
    <citation type="submission" date="2017-09" db="EMBL/GenBank/DDBJ databases">
        <title>Depth-based differentiation of microbial function through sediment-hosted aquifers and enrichment of novel symbionts in the deep terrestrial subsurface.</title>
        <authorList>
            <person name="Probst A.J."/>
            <person name="Ladd B."/>
            <person name="Jarett J.K."/>
            <person name="Geller-Mcgrath D.E."/>
            <person name="Sieber C.M.K."/>
            <person name="Emerson J.B."/>
            <person name="Anantharaman K."/>
            <person name="Thomas B.C."/>
            <person name="Malmstrom R."/>
            <person name="Stieglmeier M."/>
            <person name="Klingl A."/>
            <person name="Woyke T."/>
            <person name="Ryan C.M."/>
            <person name="Banfield J.F."/>
        </authorList>
    </citation>
    <scope>NUCLEOTIDE SEQUENCE [LARGE SCALE GENOMIC DNA]</scope>
</reference>
<keyword evidence="1" id="KW-1133">Transmembrane helix</keyword>
<name>A0A2M7XGA7_9BACT</name>
<feature type="transmembrane region" description="Helical" evidence="1">
    <location>
        <begin position="7"/>
        <end position="24"/>
    </location>
</feature>
<keyword evidence="1" id="KW-0472">Membrane</keyword>
<organism evidence="2 3">
    <name type="scientific">Candidatus Uhrbacteria bacterium CG_4_9_14_3_um_filter_41_35</name>
    <dbReference type="NCBI Taxonomy" id="1975034"/>
    <lineage>
        <taxon>Bacteria</taxon>
        <taxon>Candidatus Uhriibacteriota</taxon>
    </lineage>
</organism>
<keyword evidence="1" id="KW-0812">Transmembrane</keyword>
<accession>A0A2M7XGA7</accession>
<comment type="caution">
    <text evidence="2">The sequence shown here is derived from an EMBL/GenBank/DDBJ whole genome shotgun (WGS) entry which is preliminary data.</text>
</comment>
<dbReference type="EMBL" id="PFWT01000006">
    <property type="protein sequence ID" value="PJA46904.1"/>
    <property type="molecule type" value="Genomic_DNA"/>
</dbReference>
<evidence type="ECO:0000256" key="1">
    <source>
        <dbReference type="SAM" id="Phobius"/>
    </source>
</evidence>
<dbReference type="Proteomes" id="UP000231263">
    <property type="component" value="Unassembled WGS sequence"/>
</dbReference>
<dbReference type="AlphaFoldDB" id="A0A2M7XGA7"/>
<evidence type="ECO:0000313" key="3">
    <source>
        <dbReference type="Proteomes" id="UP000231263"/>
    </source>
</evidence>
<protein>
    <submittedName>
        <fullName evidence="2">Uncharacterized protein</fullName>
    </submittedName>
</protein>
<proteinExistence type="predicted"/>
<sequence length="85" mass="9371">MSPLTRILIGLGVIIVSFLAVWKTETVQSIFGRNDWAERTLGVGQTKTFYKMVAVGTMMLGAIILTDMVDILFGDFLRKIFGGTV</sequence>
<gene>
    <name evidence="2" type="ORF">CO173_00740</name>
</gene>
<feature type="transmembrane region" description="Helical" evidence="1">
    <location>
        <begin position="49"/>
        <end position="73"/>
    </location>
</feature>